<dbReference type="InterPro" id="IPR029044">
    <property type="entry name" value="Nucleotide-diphossugar_trans"/>
</dbReference>
<keyword evidence="10" id="KW-0732">Signal</keyword>
<evidence type="ECO:0000313" key="12">
    <source>
        <dbReference type="Proteomes" id="UP000193642"/>
    </source>
</evidence>
<dbReference type="InterPro" id="IPR022751">
    <property type="entry name" value="Alpha_mannosyltransferase"/>
</dbReference>
<proteinExistence type="inferred from homology"/>
<comment type="subcellular location">
    <subcellularLocation>
        <location evidence="1">Membrane</location>
        <topology evidence="1">Single-pass type II membrane protein</topology>
    </subcellularLocation>
</comment>
<keyword evidence="5" id="KW-0812">Transmembrane</keyword>
<evidence type="ECO:0000256" key="1">
    <source>
        <dbReference type="ARBA" id="ARBA00004606"/>
    </source>
</evidence>
<gene>
    <name evidence="11" type="ORF">BCR33DRAFT_686132</name>
</gene>
<evidence type="ECO:0000256" key="10">
    <source>
        <dbReference type="SAM" id="SignalP"/>
    </source>
</evidence>
<keyword evidence="7" id="KW-1133">Transmembrane helix</keyword>
<evidence type="ECO:0008006" key="13">
    <source>
        <dbReference type="Google" id="ProtNLM"/>
    </source>
</evidence>
<keyword evidence="4" id="KW-0808">Transferase</keyword>
<evidence type="ECO:0000256" key="4">
    <source>
        <dbReference type="ARBA" id="ARBA00022679"/>
    </source>
</evidence>
<dbReference type="PANTHER" id="PTHR31392:SF1">
    <property type="entry name" value="ALPHA-1,3-MANNOSYLTRANSFERASE MNN1-RELATED"/>
    <property type="match status" value="1"/>
</dbReference>
<dbReference type="EMBL" id="MCGO01000095">
    <property type="protein sequence ID" value="ORY28434.1"/>
    <property type="molecule type" value="Genomic_DNA"/>
</dbReference>
<dbReference type="SUPFAM" id="SSF53448">
    <property type="entry name" value="Nucleotide-diphospho-sugar transferases"/>
    <property type="match status" value="1"/>
</dbReference>
<keyword evidence="8" id="KW-0472">Membrane</keyword>
<keyword evidence="12" id="KW-1185">Reference proteome</keyword>
<comment type="similarity">
    <text evidence="2">Belongs to the MNN1/MNT family.</text>
</comment>
<evidence type="ECO:0000256" key="3">
    <source>
        <dbReference type="ARBA" id="ARBA00022676"/>
    </source>
</evidence>
<feature type="signal peptide" evidence="10">
    <location>
        <begin position="1"/>
        <end position="25"/>
    </location>
</feature>
<comment type="caution">
    <text evidence="11">The sequence shown here is derived from an EMBL/GenBank/DDBJ whole genome shotgun (WGS) entry which is preliminary data.</text>
</comment>
<dbReference type="GO" id="GO:0016020">
    <property type="term" value="C:membrane"/>
    <property type="evidence" value="ECO:0007669"/>
    <property type="project" value="UniProtKB-SubCell"/>
</dbReference>
<dbReference type="GO" id="GO:0006493">
    <property type="term" value="P:protein O-linked glycosylation"/>
    <property type="evidence" value="ECO:0007669"/>
    <property type="project" value="TreeGrafter"/>
</dbReference>
<dbReference type="STRING" id="329046.A0A1Y2B116"/>
<evidence type="ECO:0000256" key="7">
    <source>
        <dbReference type="ARBA" id="ARBA00022989"/>
    </source>
</evidence>
<organism evidence="11 12">
    <name type="scientific">Rhizoclosmatium globosum</name>
    <dbReference type="NCBI Taxonomy" id="329046"/>
    <lineage>
        <taxon>Eukaryota</taxon>
        <taxon>Fungi</taxon>
        <taxon>Fungi incertae sedis</taxon>
        <taxon>Chytridiomycota</taxon>
        <taxon>Chytridiomycota incertae sedis</taxon>
        <taxon>Chytridiomycetes</taxon>
        <taxon>Chytridiales</taxon>
        <taxon>Chytriomycetaceae</taxon>
        <taxon>Rhizoclosmatium</taxon>
    </lineage>
</organism>
<dbReference type="PANTHER" id="PTHR31392">
    <property type="entry name" value="ALPHA-1,3-MANNOSYLTRANSFERASE MNN1-RELATED"/>
    <property type="match status" value="1"/>
</dbReference>
<evidence type="ECO:0000256" key="8">
    <source>
        <dbReference type="ARBA" id="ARBA00023136"/>
    </source>
</evidence>
<reference evidence="11 12" key="1">
    <citation type="submission" date="2016-07" db="EMBL/GenBank/DDBJ databases">
        <title>Pervasive Adenine N6-methylation of Active Genes in Fungi.</title>
        <authorList>
            <consortium name="DOE Joint Genome Institute"/>
            <person name="Mondo S.J."/>
            <person name="Dannebaum R.O."/>
            <person name="Kuo R.C."/>
            <person name="Labutti K."/>
            <person name="Haridas S."/>
            <person name="Kuo A."/>
            <person name="Salamov A."/>
            <person name="Ahrendt S.R."/>
            <person name="Lipzen A."/>
            <person name="Sullivan W."/>
            <person name="Andreopoulos W.B."/>
            <person name="Clum A."/>
            <person name="Lindquist E."/>
            <person name="Daum C."/>
            <person name="Ramamoorthy G.K."/>
            <person name="Gryganskyi A."/>
            <person name="Culley D."/>
            <person name="Magnuson J.K."/>
            <person name="James T.Y."/>
            <person name="O'Malley M.A."/>
            <person name="Stajich J.E."/>
            <person name="Spatafora J.W."/>
            <person name="Visel A."/>
            <person name="Grigoriev I.V."/>
        </authorList>
    </citation>
    <scope>NUCLEOTIDE SEQUENCE [LARGE SCALE GENOMIC DNA]</scope>
    <source>
        <strain evidence="11 12">JEL800</strain>
    </source>
</reference>
<keyword evidence="3" id="KW-0328">Glycosyltransferase</keyword>
<dbReference type="Pfam" id="PF11051">
    <property type="entry name" value="Mannosyl_trans3"/>
    <property type="match status" value="1"/>
</dbReference>
<dbReference type="OrthoDB" id="430354at2759"/>
<keyword evidence="9" id="KW-0325">Glycoprotein</keyword>
<evidence type="ECO:0000256" key="9">
    <source>
        <dbReference type="ARBA" id="ARBA00023180"/>
    </source>
</evidence>
<evidence type="ECO:0000256" key="6">
    <source>
        <dbReference type="ARBA" id="ARBA00022968"/>
    </source>
</evidence>
<protein>
    <recommendedName>
        <fullName evidence="13">Nucleotide-diphospho-sugar transferase</fullName>
    </recommendedName>
</protein>
<accession>A0A1Y2B116</accession>
<evidence type="ECO:0000313" key="11">
    <source>
        <dbReference type="EMBL" id="ORY28434.1"/>
    </source>
</evidence>
<dbReference type="GO" id="GO:0000033">
    <property type="term" value="F:alpha-1,3-mannosyltransferase activity"/>
    <property type="evidence" value="ECO:0007669"/>
    <property type="project" value="TreeGrafter"/>
</dbReference>
<dbReference type="Proteomes" id="UP000193642">
    <property type="component" value="Unassembled WGS sequence"/>
</dbReference>
<keyword evidence="6" id="KW-0735">Signal-anchor</keyword>
<name>A0A1Y2B116_9FUNG</name>
<dbReference type="AlphaFoldDB" id="A0A1Y2B116"/>
<sequence>MNSKRIAQLAAVFLLALVLWFSTDALKRYKSLPKKPIQNPEVPIIREDLIYKLTYNDKIVDLMQIQFLDYLNGELGMKEDEVFGGSLTKSYSYRDKWQYLHSFNKRIAKKGYDIRFFHRFALRARAALISYRILYETPPALLQDLATLSPEPSLTEFKASLLKVIEDVTKLLYPWINPPFTSIAQMHMSFLSGPDVGIVITCGTKQFYMAKHLILTLREIWNINLPIEVFYSGEEDLHPSMIKSFNEMENVRAVNLLAYFYEETYFWSGWSVKPFAMLASRFRTVIFMDADILFFKNPLSILNTPQFLKTGTYFYRDRKKREDMFVKGTILLSGIAPHLSRYGRTLEYTNQDPKRYTTTHMMESGLVVMDKGRSGVLFSLLMAAKMNGVRERNWVLYRMTYGDKEAFWFSTELMRVPYYFNPSHGGVIGKTTKITSNAEGYTAVCGVWLLHIDQEGDPFWWNGGGVLRNRTASKDFDFEDFTHIATHRLEGSVNGNVWVSPGNGHCLNQTNEQVFQLTLEQQNLIEQYKDIFRYGIQEIPLN</sequence>
<evidence type="ECO:0000256" key="2">
    <source>
        <dbReference type="ARBA" id="ARBA00009105"/>
    </source>
</evidence>
<feature type="chain" id="PRO_5012530859" description="Nucleotide-diphospho-sugar transferase" evidence="10">
    <location>
        <begin position="26"/>
        <end position="542"/>
    </location>
</feature>
<evidence type="ECO:0000256" key="5">
    <source>
        <dbReference type="ARBA" id="ARBA00022692"/>
    </source>
</evidence>
<dbReference type="GO" id="GO:0005794">
    <property type="term" value="C:Golgi apparatus"/>
    <property type="evidence" value="ECO:0007669"/>
    <property type="project" value="TreeGrafter"/>
</dbReference>